<feature type="domain" description="NADH:quinone oxidoreductase/Mrp antiporter transmembrane" evidence="6">
    <location>
        <begin position="148"/>
        <end position="441"/>
    </location>
</feature>
<protein>
    <submittedName>
        <fullName evidence="8">NADH-quinone oxidoreductase subunit L</fullName>
    </submittedName>
</protein>
<dbReference type="InterPro" id="IPR018393">
    <property type="entry name" value="NADHpl_OxRdtase_5_subgr"/>
</dbReference>
<comment type="subcellular location">
    <subcellularLocation>
        <location evidence="1">Membrane</location>
        <topology evidence="1">Multi-pass membrane protein</topology>
    </subcellularLocation>
</comment>
<evidence type="ECO:0000256" key="1">
    <source>
        <dbReference type="ARBA" id="ARBA00004141"/>
    </source>
</evidence>
<keyword evidence="9" id="KW-1185">Reference proteome</keyword>
<dbReference type="PANTHER" id="PTHR42829:SF2">
    <property type="entry name" value="NADH-UBIQUINONE OXIDOREDUCTASE CHAIN 5"/>
    <property type="match status" value="1"/>
</dbReference>
<dbReference type="PRINTS" id="PR01434">
    <property type="entry name" value="NADHDHGNASE5"/>
</dbReference>
<comment type="caution">
    <text evidence="8">The sequence shown here is derived from an EMBL/GenBank/DDBJ whole genome shotgun (WGS) entry which is preliminary data.</text>
</comment>
<feature type="transmembrane region" description="Helical" evidence="5">
    <location>
        <begin position="131"/>
        <end position="148"/>
    </location>
</feature>
<dbReference type="Pfam" id="PF00662">
    <property type="entry name" value="Proton_antipo_N"/>
    <property type="match status" value="1"/>
</dbReference>
<feature type="transmembrane region" description="Helical" evidence="5">
    <location>
        <begin position="278"/>
        <end position="296"/>
    </location>
</feature>
<feature type="transmembrane region" description="Helical" evidence="5">
    <location>
        <begin position="570"/>
        <end position="591"/>
    </location>
</feature>
<name>A0ABD6BR85_9EURY</name>
<feature type="transmembrane region" description="Helical" evidence="5">
    <location>
        <begin position="100"/>
        <end position="119"/>
    </location>
</feature>
<dbReference type="InterPro" id="IPR001750">
    <property type="entry name" value="ND/Mrp_TM"/>
</dbReference>
<evidence type="ECO:0000313" key="8">
    <source>
        <dbReference type="EMBL" id="MFD1567185.1"/>
    </source>
</evidence>
<accession>A0ABD6BR85</accession>
<evidence type="ECO:0000256" key="3">
    <source>
        <dbReference type="ARBA" id="ARBA00022989"/>
    </source>
</evidence>
<evidence type="ECO:0000259" key="6">
    <source>
        <dbReference type="Pfam" id="PF00361"/>
    </source>
</evidence>
<feature type="transmembrane region" description="Helical" evidence="5">
    <location>
        <begin position="154"/>
        <end position="173"/>
    </location>
</feature>
<keyword evidence="3 5" id="KW-1133">Transmembrane helix</keyword>
<dbReference type="EMBL" id="JBHUCZ010000003">
    <property type="protein sequence ID" value="MFD1567185.1"/>
    <property type="molecule type" value="Genomic_DNA"/>
</dbReference>
<feature type="transmembrane region" description="Helical" evidence="5">
    <location>
        <begin position="308"/>
        <end position="329"/>
    </location>
</feature>
<evidence type="ECO:0000256" key="4">
    <source>
        <dbReference type="ARBA" id="ARBA00023136"/>
    </source>
</evidence>
<evidence type="ECO:0000259" key="7">
    <source>
        <dbReference type="Pfam" id="PF00662"/>
    </source>
</evidence>
<feature type="transmembrane region" description="Helical" evidence="5">
    <location>
        <begin position="364"/>
        <end position="384"/>
    </location>
</feature>
<dbReference type="Proteomes" id="UP001597139">
    <property type="component" value="Unassembled WGS sequence"/>
</dbReference>
<dbReference type="GO" id="GO:0016020">
    <property type="term" value="C:membrane"/>
    <property type="evidence" value="ECO:0007669"/>
    <property type="project" value="UniProtKB-SubCell"/>
</dbReference>
<keyword evidence="4 5" id="KW-0472">Membrane</keyword>
<dbReference type="Gene3D" id="1.20.5.2700">
    <property type="match status" value="1"/>
</dbReference>
<dbReference type="InterPro" id="IPR001516">
    <property type="entry name" value="Proton_antipo_N"/>
</dbReference>
<feature type="transmembrane region" description="Helical" evidence="5">
    <location>
        <begin position="669"/>
        <end position="693"/>
    </location>
</feature>
<feature type="transmembrane region" description="Helical" evidence="5">
    <location>
        <begin position="405"/>
        <end position="425"/>
    </location>
</feature>
<feature type="transmembrane region" description="Helical" evidence="5">
    <location>
        <begin position="445"/>
        <end position="471"/>
    </location>
</feature>
<feature type="transmembrane region" description="Helical" evidence="5">
    <location>
        <begin position="234"/>
        <end position="257"/>
    </location>
</feature>
<dbReference type="RefSeq" id="WP_267646151.1">
    <property type="nucleotide sequence ID" value="NZ_JANHGR010000001.1"/>
</dbReference>
<dbReference type="Pfam" id="PF00361">
    <property type="entry name" value="Proton_antipo_M"/>
    <property type="match status" value="1"/>
</dbReference>
<dbReference type="PRINTS" id="PR01435">
    <property type="entry name" value="NPOXDRDTASE5"/>
</dbReference>
<organism evidence="8 9">
    <name type="scientific">Halolamina litorea</name>
    <dbReference type="NCBI Taxonomy" id="1515593"/>
    <lineage>
        <taxon>Archaea</taxon>
        <taxon>Methanobacteriati</taxon>
        <taxon>Methanobacteriota</taxon>
        <taxon>Stenosarchaea group</taxon>
        <taxon>Halobacteria</taxon>
        <taxon>Halobacteriales</taxon>
        <taxon>Haloferacaceae</taxon>
    </lineage>
</organism>
<feature type="transmembrane region" description="Helical" evidence="5">
    <location>
        <begin position="336"/>
        <end position="358"/>
    </location>
</feature>
<reference evidence="8 9" key="1">
    <citation type="journal article" date="2019" name="Int. J. Syst. Evol. Microbiol.">
        <title>The Global Catalogue of Microorganisms (GCM) 10K type strain sequencing project: providing services to taxonomists for standard genome sequencing and annotation.</title>
        <authorList>
            <consortium name="The Broad Institute Genomics Platform"/>
            <consortium name="The Broad Institute Genome Sequencing Center for Infectious Disease"/>
            <person name="Wu L."/>
            <person name="Ma J."/>
        </authorList>
    </citation>
    <scope>NUCLEOTIDE SEQUENCE [LARGE SCALE GENOMIC DNA]</scope>
    <source>
        <strain evidence="8 9">CGMCC 1.12859</strain>
    </source>
</reference>
<proteinExistence type="predicted"/>
<evidence type="ECO:0000256" key="2">
    <source>
        <dbReference type="ARBA" id="ARBA00022692"/>
    </source>
</evidence>
<gene>
    <name evidence="8" type="primary">nuoL</name>
    <name evidence="8" type="ORF">ACFSAU_06745</name>
</gene>
<evidence type="ECO:0000313" key="9">
    <source>
        <dbReference type="Proteomes" id="UP001597139"/>
    </source>
</evidence>
<dbReference type="NCBIfam" id="TIGR01974">
    <property type="entry name" value="NDH_I_L"/>
    <property type="match status" value="1"/>
</dbReference>
<keyword evidence="2 5" id="KW-0812">Transmembrane</keyword>
<feature type="transmembrane region" description="Helical" evidence="5">
    <location>
        <begin position="492"/>
        <end position="511"/>
    </location>
</feature>
<evidence type="ECO:0000256" key="5">
    <source>
        <dbReference type="SAM" id="Phobius"/>
    </source>
</evidence>
<feature type="transmembrane region" description="Helical" evidence="5">
    <location>
        <begin position="194"/>
        <end position="214"/>
    </location>
</feature>
<dbReference type="InterPro" id="IPR003945">
    <property type="entry name" value="NU5C-like"/>
</dbReference>
<dbReference type="AlphaFoldDB" id="A0ABD6BR85"/>
<dbReference type="PANTHER" id="PTHR42829">
    <property type="entry name" value="NADH-UBIQUINONE OXIDOREDUCTASE CHAIN 5"/>
    <property type="match status" value="1"/>
</dbReference>
<sequence>MAGAFDYAVAIALLPFLSFCLAVGVALSGRDLLPKGGALPGIAATAGSLVLSAWMFFSVSNGETHNETFYTWAAGEAATGSLSEPLTLTFGVLIDPLSSMMLLIVSLVALLVHVFSLGYMNDEGETGLPRYYAGLGLFTASMLGFVLADNLLMAFMFFELVGLCSYLLIGFWFRREGPPSAAKKAFLVTRFGDYFFLIGVVAVFATFGTAKFAGEHSFPHLAEQAINGEATVNTFLGLGPEMWFTAIGLLVLGGVIGKSAQFPLHTWLPDAMEGPTPVSALIHAATMVAAGVYLVARMYGFYALSPTALAIIALVGAFTALFAATMGLVKNEIKQVLAYSTISQYGYIMLGLGAGGYVAGTFHLLTHAFFKALLFLGAGSVIIAMHHNEDMWEMGGLKDRMPVTYYTFLAGSLALAGIVPFAGFWSKDEVLYEALVHGLGTTSGLGTALLVAYGMGLIAVLFTGFYTFRMVMLTFHGEPRSDTAREASEGGWNVKIPLVVLGLLATTIGFVNMVPVKDLTGAEIDFLHKWLYGTEGAGWAETLGTSGYHYHHLLFADYGAGMAAAELPSYLVGLLSLALALFGAGSAYVLYGGADPEPHTEKLGSLRDVLYNNYYQDEYQVWLAERVVIPLSKAADVFDQAVVDGVVNGVSSVSLFGGSRLKRIQDGLVTHYAAMLTLGLTVLLVGFAIYGGWF</sequence>
<feature type="domain" description="NADH-Ubiquinone oxidoreductase (complex I) chain 5 N-terminal" evidence="7">
    <location>
        <begin position="85"/>
        <end position="132"/>
    </location>
</feature>
<feature type="transmembrane region" description="Helical" evidence="5">
    <location>
        <begin position="38"/>
        <end position="57"/>
    </location>
</feature>
<dbReference type="NCBIfam" id="NF005141">
    <property type="entry name" value="PRK06590.1"/>
    <property type="match status" value="1"/>
</dbReference>